<keyword evidence="1" id="KW-0812">Transmembrane</keyword>
<gene>
    <name evidence="2" type="ORF">ABW02_11850</name>
</gene>
<feature type="transmembrane region" description="Helical" evidence="1">
    <location>
        <begin position="175"/>
        <end position="196"/>
    </location>
</feature>
<evidence type="ECO:0008006" key="4">
    <source>
        <dbReference type="Google" id="ProtNLM"/>
    </source>
</evidence>
<protein>
    <recommendedName>
        <fullName evidence="4">DUF624 domain-containing protein</fullName>
    </recommendedName>
</protein>
<keyword evidence="1" id="KW-0472">Membrane</keyword>
<keyword evidence="1" id="KW-1133">Transmembrane helix</keyword>
<dbReference type="InterPro" id="IPR006938">
    <property type="entry name" value="DUF624"/>
</dbReference>
<dbReference type="RefSeq" id="WP_047942317.1">
    <property type="nucleotide sequence ID" value="NZ_JABRVN010000266.1"/>
</dbReference>
<evidence type="ECO:0000313" key="3">
    <source>
        <dbReference type="Proteomes" id="UP000036045"/>
    </source>
</evidence>
<dbReference type="Pfam" id="PF04854">
    <property type="entry name" value="DUF624"/>
    <property type="match status" value="1"/>
</dbReference>
<feature type="transmembrane region" description="Helical" evidence="1">
    <location>
        <begin position="20"/>
        <end position="42"/>
    </location>
</feature>
<dbReference type="Proteomes" id="UP000036045">
    <property type="component" value="Unassembled WGS sequence"/>
</dbReference>
<feature type="transmembrane region" description="Helical" evidence="1">
    <location>
        <begin position="107"/>
        <end position="133"/>
    </location>
</feature>
<sequence>MVHSLTNGAYKFCEWVTRLAYVNLLWIFFTFLGLGFFGWMPASIAMFSITKKWVNGERDIRIFPLFWASYKQDWWKGNILGMIFMLIFLLLYMDFRIIGILDGPTTLLLFFICGLLLFFSTTFLYLLPVYTYYDLKLLEYIKYAFVIGFLRPAHTVGIFMAVFCIAFLASLHITLLLFFSISTLAFVITWLAARAFGSIDHRLKKMTQQRIV</sequence>
<feature type="transmembrane region" description="Helical" evidence="1">
    <location>
        <begin position="79"/>
        <end position="101"/>
    </location>
</feature>
<comment type="caution">
    <text evidence="2">The sequence shown here is derived from an EMBL/GenBank/DDBJ whole genome shotgun (WGS) entry which is preliminary data.</text>
</comment>
<accession>A0A0J1IKA6</accession>
<dbReference type="OrthoDB" id="2182676at2"/>
<name>A0A0J1IKA6_NIACI</name>
<reference evidence="2 3" key="1">
    <citation type="submission" date="2015-05" db="EMBL/GenBank/DDBJ databases">
        <title>Whole genome sequence and identification of bacterial endophytes from Costus igneus.</title>
        <authorList>
            <person name="Lee Y.P."/>
            <person name="Gan H.M."/>
            <person name="Eng W."/>
            <person name="Wheatley M.S."/>
            <person name="Caraballo A."/>
            <person name="Polter S."/>
            <person name="Savka M.A."/>
            <person name="Hudson A.O."/>
        </authorList>
    </citation>
    <scope>NUCLEOTIDE SEQUENCE [LARGE SCALE GENOMIC DNA]</scope>
    <source>
        <strain evidence="2 3">RIT379</strain>
    </source>
</reference>
<dbReference type="AlphaFoldDB" id="A0A0J1IKA6"/>
<organism evidence="2 3">
    <name type="scientific">Niallia circulans</name>
    <name type="common">Bacillus circulans</name>
    <dbReference type="NCBI Taxonomy" id="1397"/>
    <lineage>
        <taxon>Bacteria</taxon>
        <taxon>Bacillati</taxon>
        <taxon>Bacillota</taxon>
        <taxon>Bacilli</taxon>
        <taxon>Bacillales</taxon>
        <taxon>Bacillaceae</taxon>
        <taxon>Niallia</taxon>
    </lineage>
</organism>
<evidence type="ECO:0000256" key="1">
    <source>
        <dbReference type="SAM" id="Phobius"/>
    </source>
</evidence>
<dbReference type="PATRIC" id="fig|1397.4.peg.5703"/>
<dbReference type="EMBL" id="LDPH01000009">
    <property type="protein sequence ID" value="KLV26368.1"/>
    <property type="molecule type" value="Genomic_DNA"/>
</dbReference>
<feature type="transmembrane region" description="Helical" evidence="1">
    <location>
        <begin position="145"/>
        <end position="169"/>
    </location>
</feature>
<keyword evidence="3" id="KW-1185">Reference proteome</keyword>
<proteinExistence type="predicted"/>
<evidence type="ECO:0000313" key="2">
    <source>
        <dbReference type="EMBL" id="KLV26368.1"/>
    </source>
</evidence>